<name>A0A9X1WRV7_9BACL</name>
<comment type="caution">
    <text evidence="5">The sequence shown here is derived from an EMBL/GenBank/DDBJ whole genome shotgun (WGS) entry which is preliminary data.</text>
</comment>
<dbReference type="Gene3D" id="1.10.10.60">
    <property type="entry name" value="Homeodomain-like"/>
    <property type="match status" value="2"/>
</dbReference>
<dbReference type="SMART" id="SM00342">
    <property type="entry name" value="HTH_ARAC"/>
    <property type="match status" value="1"/>
</dbReference>
<dbReference type="Proteomes" id="UP001139347">
    <property type="component" value="Unassembled WGS sequence"/>
</dbReference>
<keyword evidence="1" id="KW-0805">Transcription regulation</keyword>
<dbReference type="GO" id="GO:0003700">
    <property type="term" value="F:DNA-binding transcription factor activity"/>
    <property type="evidence" value="ECO:0007669"/>
    <property type="project" value="InterPro"/>
</dbReference>
<dbReference type="PRINTS" id="PR00032">
    <property type="entry name" value="HTHARAC"/>
</dbReference>
<keyword evidence="2" id="KW-0238">DNA-binding</keyword>
<dbReference type="InterPro" id="IPR018060">
    <property type="entry name" value="HTH_AraC"/>
</dbReference>
<dbReference type="InterPro" id="IPR037923">
    <property type="entry name" value="HTH-like"/>
</dbReference>
<keyword evidence="6" id="KW-1185">Reference proteome</keyword>
<dbReference type="EMBL" id="JALIRP010000007">
    <property type="protein sequence ID" value="MCJ8013506.1"/>
    <property type="molecule type" value="Genomic_DNA"/>
</dbReference>
<dbReference type="Gene3D" id="2.60.120.10">
    <property type="entry name" value="Jelly Rolls"/>
    <property type="match status" value="1"/>
</dbReference>
<feature type="domain" description="HTH araC/xylS-type" evidence="4">
    <location>
        <begin position="175"/>
        <end position="274"/>
    </location>
</feature>
<dbReference type="GO" id="GO:0043565">
    <property type="term" value="F:sequence-specific DNA binding"/>
    <property type="evidence" value="ECO:0007669"/>
    <property type="project" value="InterPro"/>
</dbReference>
<accession>A0A9X1WRV7</accession>
<dbReference type="PANTHER" id="PTHR43280">
    <property type="entry name" value="ARAC-FAMILY TRANSCRIPTIONAL REGULATOR"/>
    <property type="match status" value="1"/>
</dbReference>
<dbReference type="SUPFAM" id="SSF51215">
    <property type="entry name" value="Regulatory protein AraC"/>
    <property type="match status" value="1"/>
</dbReference>
<keyword evidence="3" id="KW-0804">Transcription</keyword>
<proteinExistence type="predicted"/>
<evidence type="ECO:0000256" key="2">
    <source>
        <dbReference type="ARBA" id="ARBA00023125"/>
    </source>
</evidence>
<dbReference type="Pfam" id="PF02311">
    <property type="entry name" value="AraC_binding"/>
    <property type="match status" value="1"/>
</dbReference>
<sequence length="279" mass="32992">MDSLYLLRYEYLKSIPVTTGNFQSHDHYEIFYFHEGKGHYLIGDNIHVLKPGTLIVMHGLTLHMPKSLDGHPYVRTLLNFDPAFFRAASEHVFSINPLLPFERLGNYKVQLTLEEQAEFEELLCKMNRLYSTGNAISNERFRVSCLEALFFICQVMMKPVEKEIEFPSEKEQHVQNALTYIEKHYMSDICLDHLEEALHINKHYLARIFHEITGMTLFHYIYKRRINQAKILFLLEPEKSVTDICYATGFKNHSHFSKVFKQWEGKTPNNYRRMVKSQF</sequence>
<dbReference type="Pfam" id="PF12833">
    <property type="entry name" value="HTH_18"/>
    <property type="match status" value="1"/>
</dbReference>
<dbReference type="InterPro" id="IPR020449">
    <property type="entry name" value="Tscrpt_reg_AraC-type_HTH"/>
</dbReference>
<gene>
    <name evidence="5" type="ORF">MUG84_17405</name>
</gene>
<dbReference type="InterPro" id="IPR009057">
    <property type="entry name" value="Homeodomain-like_sf"/>
</dbReference>
<protein>
    <submittedName>
        <fullName evidence="5">AraC family transcriptional regulator</fullName>
    </submittedName>
</protein>
<dbReference type="RefSeq" id="WP_244727033.1">
    <property type="nucleotide sequence ID" value="NZ_JALIRP010000007.1"/>
</dbReference>
<evidence type="ECO:0000256" key="3">
    <source>
        <dbReference type="ARBA" id="ARBA00023163"/>
    </source>
</evidence>
<reference evidence="5" key="1">
    <citation type="submission" date="2022-04" db="EMBL/GenBank/DDBJ databases">
        <title>Paenibacillus mangrovi sp. nov., a novel endophytic bacterium isolated from bark of Kandelia candel.</title>
        <authorList>
            <person name="Tuo L."/>
        </authorList>
    </citation>
    <scope>NUCLEOTIDE SEQUENCE</scope>
    <source>
        <strain evidence="5">KQZ6P-2</strain>
    </source>
</reference>
<organism evidence="5 6">
    <name type="scientific">Paenibacillus mangrovi</name>
    <dbReference type="NCBI Taxonomy" id="2931978"/>
    <lineage>
        <taxon>Bacteria</taxon>
        <taxon>Bacillati</taxon>
        <taxon>Bacillota</taxon>
        <taxon>Bacilli</taxon>
        <taxon>Bacillales</taxon>
        <taxon>Paenibacillaceae</taxon>
        <taxon>Paenibacillus</taxon>
    </lineage>
</organism>
<evidence type="ECO:0000259" key="4">
    <source>
        <dbReference type="PROSITE" id="PS01124"/>
    </source>
</evidence>
<dbReference type="PANTHER" id="PTHR43280:SF28">
    <property type="entry name" value="HTH-TYPE TRANSCRIPTIONAL ACTIVATOR RHAS"/>
    <property type="match status" value="1"/>
</dbReference>
<evidence type="ECO:0000256" key="1">
    <source>
        <dbReference type="ARBA" id="ARBA00023015"/>
    </source>
</evidence>
<dbReference type="InterPro" id="IPR014710">
    <property type="entry name" value="RmlC-like_jellyroll"/>
</dbReference>
<dbReference type="PROSITE" id="PS01124">
    <property type="entry name" value="HTH_ARAC_FAMILY_2"/>
    <property type="match status" value="1"/>
</dbReference>
<dbReference type="SUPFAM" id="SSF46689">
    <property type="entry name" value="Homeodomain-like"/>
    <property type="match status" value="2"/>
</dbReference>
<evidence type="ECO:0000313" key="5">
    <source>
        <dbReference type="EMBL" id="MCJ8013506.1"/>
    </source>
</evidence>
<dbReference type="InterPro" id="IPR003313">
    <property type="entry name" value="AraC-bd"/>
</dbReference>
<dbReference type="AlphaFoldDB" id="A0A9X1WRV7"/>
<evidence type="ECO:0000313" key="6">
    <source>
        <dbReference type="Proteomes" id="UP001139347"/>
    </source>
</evidence>